<dbReference type="RefSeq" id="WP_106530605.1">
    <property type="nucleotide sequence ID" value="NZ_PYAW01000006.1"/>
</dbReference>
<protein>
    <submittedName>
        <fullName evidence="2">Uncharacterized protein DUF4157</fullName>
    </submittedName>
</protein>
<gene>
    <name evidence="2" type="ORF">CLV51_106191</name>
</gene>
<proteinExistence type="predicted"/>
<name>A0A2P8HDL5_CHINA</name>
<sequence length="568" mass="63008">MYYPRKITNPLTQSAAVREPVCTHTAPVQAKLTVNTPGDTYEQEADSVADKVMRMPEIAAPAIQRKCATCEEEEKDKHLQLKPLAADITSMVQRKEGGEGQAAGESVAAALQHSKGSSEALPDRTRSWMENRFGTTFGHVRIHTDANAVQLSRDVSAQAFTHGHDIYFNEGKFAPDTTEGKHLLAHELTHVVQQRGTEQIQRAPAQPAAPVQISPEEKEKNRKEMQAEFQFWKDLKNWFPDDGRKIAGSGYDDSIDYLFTNLDNKPDPDGTENSVPMVYVGKKYLAEQNADKRKALIKTELEKIDKYRYDNALIDDQDLNNPAVMSKIKALTISEKTDYANKMAKQQFVANKDILEFIRKMMPSTALPAGATATRDGGYTVQFKNIKIVVKPDVLNSKEVKEDAAHTQILRTDSDTYNSRPKYNYKGEKITEVGATHVPQLVYTIQSHYGTKSGPDNTSGYGVGTRPGDTGINKTLRGHEGSHGTAFINFISNNIAAHPFPVFTGKVNDPKTPFETGLATYESSVLAFDQMLKDALETSIQSVDCVGTKTIEQFYTDKGEVSDVKCNM</sequence>
<dbReference type="AlphaFoldDB" id="A0A2P8HDL5"/>
<evidence type="ECO:0000313" key="3">
    <source>
        <dbReference type="Proteomes" id="UP000240971"/>
    </source>
</evidence>
<comment type="caution">
    <text evidence="2">The sequence shown here is derived from an EMBL/GenBank/DDBJ whole genome shotgun (WGS) entry which is preliminary data.</text>
</comment>
<dbReference type="OrthoDB" id="4317910at2"/>
<dbReference type="Pfam" id="PF13699">
    <property type="entry name" value="eCIS_core"/>
    <property type="match status" value="1"/>
</dbReference>
<evidence type="ECO:0000259" key="1">
    <source>
        <dbReference type="Pfam" id="PF13699"/>
    </source>
</evidence>
<accession>A0A2P8HDL5</accession>
<organism evidence="2 3">
    <name type="scientific">Chitinophaga niastensis</name>
    <dbReference type="NCBI Taxonomy" id="536980"/>
    <lineage>
        <taxon>Bacteria</taxon>
        <taxon>Pseudomonadati</taxon>
        <taxon>Bacteroidota</taxon>
        <taxon>Chitinophagia</taxon>
        <taxon>Chitinophagales</taxon>
        <taxon>Chitinophagaceae</taxon>
        <taxon>Chitinophaga</taxon>
    </lineage>
</organism>
<evidence type="ECO:0000313" key="2">
    <source>
        <dbReference type="EMBL" id="PSL44325.1"/>
    </source>
</evidence>
<keyword evidence="3" id="KW-1185">Reference proteome</keyword>
<dbReference type="Proteomes" id="UP000240971">
    <property type="component" value="Unassembled WGS sequence"/>
</dbReference>
<dbReference type="EMBL" id="PYAW01000006">
    <property type="protein sequence ID" value="PSL44325.1"/>
    <property type="molecule type" value="Genomic_DNA"/>
</dbReference>
<reference evidence="2 3" key="1">
    <citation type="submission" date="2018-03" db="EMBL/GenBank/DDBJ databases">
        <title>Genomic Encyclopedia of Archaeal and Bacterial Type Strains, Phase II (KMG-II): from individual species to whole genera.</title>
        <authorList>
            <person name="Goeker M."/>
        </authorList>
    </citation>
    <scope>NUCLEOTIDE SEQUENCE [LARGE SCALE GENOMIC DNA]</scope>
    <source>
        <strain evidence="2 3">DSM 24859</strain>
    </source>
</reference>
<feature type="domain" description="eCIS core" evidence="1">
    <location>
        <begin position="121"/>
        <end position="197"/>
    </location>
</feature>
<dbReference type="InterPro" id="IPR025295">
    <property type="entry name" value="eCIS_core_dom"/>
</dbReference>